<dbReference type="EMBL" id="QGNW01000244">
    <property type="protein sequence ID" value="RVW82086.1"/>
    <property type="molecule type" value="Genomic_DNA"/>
</dbReference>
<dbReference type="AlphaFoldDB" id="A0A438HCA2"/>
<dbReference type="Proteomes" id="UP000288805">
    <property type="component" value="Unassembled WGS sequence"/>
</dbReference>
<gene>
    <name evidence="2" type="ORF">CK203_052462</name>
</gene>
<proteinExistence type="predicted"/>
<evidence type="ECO:0000313" key="2">
    <source>
        <dbReference type="EMBL" id="RVW82086.1"/>
    </source>
</evidence>
<protein>
    <submittedName>
        <fullName evidence="2">Uncharacterized protein</fullName>
    </submittedName>
</protein>
<accession>A0A438HCA2</accession>
<sequence length="327" mass="35632">MTALPLHDCMALVYVGRTSIPLPPTLLVSVIPFIPVLTIASHSGGAQHTDVDWSPIIEDLYSPKLGFSDAPTPLIVHSSLLLSVESLRGLTQGNPLGCRGSACMEVMTTLHGSASSLRRRAEGCVPLEGMIASARDLLKSTLIILEAPRSYHHFFHTYHIFVLSLGLPYWIRVEGKLVRFSERPGDGQLAEQTAVVQDETLHDSLPPPPPPLVSIVPEDPPYVLHGHFELRVSDGLAVWDDLEDFGSLVLALYDIEDAISRGLWTNSSPSDVKGEEPLPGTEGTERPPVSYLATRQPCYAAQFAARPTSSHPKPRAQQTSTPFVLRT</sequence>
<feature type="compositionally biased region" description="Low complexity" evidence="1">
    <location>
        <begin position="277"/>
        <end position="288"/>
    </location>
</feature>
<comment type="caution">
    <text evidence="2">The sequence shown here is derived from an EMBL/GenBank/DDBJ whole genome shotgun (WGS) entry which is preliminary data.</text>
</comment>
<evidence type="ECO:0000256" key="1">
    <source>
        <dbReference type="SAM" id="MobiDB-lite"/>
    </source>
</evidence>
<feature type="region of interest" description="Disordered" evidence="1">
    <location>
        <begin position="264"/>
        <end position="327"/>
    </location>
</feature>
<name>A0A438HCA2_VITVI</name>
<reference evidence="2 3" key="1">
    <citation type="journal article" date="2018" name="PLoS Genet.">
        <title>Population sequencing reveals clonal diversity and ancestral inbreeding in the grapevine cultivar Chardonnay.</title>
        <authorList>
            <person name="Roach M.J."/>
            <person name="Johnson D.L."/>
            <person name="Bohlmann J."/>
            <person name="van Vuuren H.J."/>
            <person name="Jones S.J."/>
            <person name="Pretorius I.S."/>
            <person name="Schmidt S.A."/>
            <person name="Borneman A.R."/>
        </authorList>
    </citation>
    <scope>NUCLEOTIDE SEQUENCE [LARGE SCALE GENOMIC DNA]</scope>
    <source>
        <strain evidence="3">cv. Chardonnay</strain>
        <tissue evidence="2">Leaf</tissue>
    </source>
</reference>
<evidence type="ECO:0000313" key="3">
    <source>
        <dbReference type="Proteomes" id="UP000288805"/>
    </source>
</evidence>
<feature type="compositionally biased region" description="Polar residues" evidence="1">
    <location>
        <begin position="307"/>
        <end position="327"/>
    </location>
</feature>
<organism evidence="2 3">
    <name type="scientific">Vitis vinifera</name>
    <name type="common">Grape</name>
    <dbReference type="NCBI Taxonomy" id="29760"/>
    <lineage>
        <taxon>Eukaryota</taxon>
        <taxon>Viridiplantae</taxon>
        <taxon>Streptophyta</taxon>
        <taxon>Embryophyta</taxon>
        <taxon>Tracheophyta</taxon>
        <taxon>Spermatophyta</taxon>
        <taxon>Magnoliopsida</taxon>
        <taxon>eudicotyledons</taxon>
        <taxon>Gunneridae</taxon>
        <taxon>Pentapetalae</taxon>
        <taxon>rosids</taxon>
        <taxon>Vitales</taxon>
        <taxon>Vitaceae</taxon>
        <taxon>Viteae</taxon>
        <taxon>Vitis</taxon>
    </lineage>
</organism>